<comment type="caution">
    <text evidence="2">The sequence shown here is derived from an EMBL/GenBank/DDBJ whole genome shotgun (WGS) entry which is preliminary data.</text>
</comment>
<dbReference type="EMBL" id="JBAHYK010001703">
    <property type="protein sequence ID" value="KAL0567004.1"/>
    <property type="molecule type" value="Genomic_DNA"/>
</dbReference>
<evidence type="ECO:0000256" key="1">
    <source>
        <dbReference type="SAM" id="MobiDB-lite"/>
    </source>
</evidence>
<evidence type="ECO:0000313" key="2">
    <source>
        <dbReference type="EMBL" id="KAL0567004.1"/>
    </source>
</evidence>
<dbReference type="Proteomes" id="UP001465976">
    <property type="component" value="Unassembled WGS sequence"/>
</dbReference>
<reference evidence="2 3" key="1">
    <citation type="submission" date="2024-02" db="EMBL/GenBank/DDBJ databases">
        <title>A draft genome for the cacao thread blight pathogen Marasmius crinis-equi.</title>
        <authorList>
            <person name="Cohen S.P."/>
            <person name="Baruah I.K."/>
            <person name="Amoako-Attah I."/>
            <person name="Bukari Y."/>
            <person name="Meinhardt L.W."/>
            <person name="Bailey B.A."/>
        </authorList>
    </citation>
    <scope>NUCLEOTIDE SEQUENCE [LARGE SCALE GENOMIC DNA]</scope>
    <source>
        <strain evidence="2 3">GH-76</strain>
    </source>
</reference>
<protein>
    <submittedName>
        <fullName evidence="2">Uncharacterized protein</fullName>
    </submittedName>
</protein>
<feature type="region of interest" description="Disordered" evidence="1">
    <location>
        <begin position="1"/>
        <end position="35"/>
    </location>
</feature>
<name>A0ABR3EVR6_9AGAR</name>
<proteinExistence type="predicted"/>
<sequence length="305" mass="33255">MVKPTSVPYAPGQHARWKNQNPPPPGSTGDGRHPLSVMNHAIMEISLYRRISALLPPSYSPPPLSSTFEMVQLDSVPPPTVPSTDIPAKGGPPMAAPSTSMFDGMPVPQALHNYDREREVSTTSTTLEYPGGLIVTTTVEVRLKKANGYSIVYDSNDSPVPLAEHDAQAVTAPAPSVEPYRVPLPTSFRRPSNEDDFKRFNVVAKGKKVGIFLGEWEEVVAPLVRGVSQNKAQAYGTWDDAVYQYARAYQGLREGWKVTVLRSPVPVEFDESYQWGSGEKLGTVDITGLDLDPKLVTEIALGEIA</sequence>
<evidence type="ECO:0000313" key="3">
    <source>
        <dbReference type="Proteomes" id="UP001465976"/>
    </source>
</evidence>
<accession>A0ABR3EVR6</accession>
<keyword evidence="3" id="KW-1185">Reference proteome</keyword>
<organism evidence="2 3">
    <name type="scientific">Marasmius crinis-equi</name>
    <dbReference type="NCBI Taxonomy" id="585013"/>
    <lineage>
        <taxon>Eukaryota</taxon>
        <taxon>Fungi</taxon>
        <taxon>Dikarya</taxon>
        <taxon>Basidiomycota</taxon>
        <taxon>Agaricomycotina</taxon>
        <taxon>Agaricomycetes</taxon>
        <taxon>Agaricomycetidae</taxon>
        <taxon>Agaricales</taxon>
        <taxon>Marasmiineae</taxon>
        <taxon>Marasmiaceae</taxon>
        <taxon>Marasmius</taxon>
    </lineage>
</organism>
<gene>
    <name evidence="2" type="ORF">V5O48_014990</name>
</gene>